<dbReference type="InterPro" id="IPR036291">
    <property type="entry name" value="NAD(P)-bd_dom_sf"/>
</dbReference>
<accession>A0A9D1SDF2</accession>
<dbReference type="EMBL" id="DVNA01000220">
    <property type="protein sequence ID" value="HIU56045.1"/>
    <property type="molecule type" value="Genomic_DNA"/>
</dbReference>
<evidence type="ECO:0000313" key="4">
    <source>
        <dbReference type="EMBL" id="HIU56045.1"/>
    </source>
</evidence>
<reference evidence="4" key="1">
    <citation type="submission" date="2020-10" db="EMBL/GenBank/DDBJ databases">
        <authorList>
            <person name="Gilroy R."/>
        </authorList>
    </citation>
    <scope>NUCLEOTIDE SEQUENCE</scope>
    <source>
        <strain evidence="4">CHK158-818</strain>
    </source>
</reference>
<dbReference type="NCBIfam" id="TIGR01777">
    <property type="entry name" value="yfcH"/>
    <property type="match status" value="1"/>
</dbReference>
<name>A0A9D1SDF2_9BACT</name>
<reference evidence="4" key="2">
    <citation type="journal article" date="2021" name="PeerJ">
        <title>Extensive microbial diversity within the chicken gut microbiome revealed by metagenomics and culture.</title>
        <authorList>
            <person name="Gilroy R."/>
            <person name="Ravi A."/>
            <person name="Getino M."/>
            <person name="Pursley I."/>
            <person name="Horton D.L."/>
            <person name="Alikhan N.F."/>
            <person name="Baker D."/>
            <person name="Gharbi K."/>
            <person name="Hall N."/>
            <person name="Watson M."/>
            <person name="Adriaenssens E.M."/>
            <person name="Foster-Nyarko E."/>
            <person name="Jarju S."/>
            <person name="Secka A."/>
            <person name="Antonio M."/>
            <person name="Oren A."/>
            <person name="Chaudhuri R.R."/>
            <person name="La Ragione R."/>
            <person name="Hildebrand F."/>
            <person name="Pallen M.J."/>
        </authorList>
    </citation>
    <scope>NUCLEOTIDE SEQUENCE</scope>
    <source>
        <strain evidence="4">CHK158-818</strain>
    </source>
</reference>
<evidence type="ECO:0000259" key="3">
    <source>
        <dbReference type="Pfam" id="PF08338"/>
    </source>
</evidence>
<organism evidence="4 5">
    <name type="scientific">Candidatus Gallibacteroides avistercoris</name>
    <dbReference type="NCBI Taxonomy" id="2840833"/>
    <lineage>
        <taxon>Bacteria</taxon>
        <taxon>Pseudomonadati</taxon>
        <taxon>Bacteroidota</taxon>
        <taxon>Bacteroidia</taxon>
        <taxon>Bacteroidales</taxon>
        <taxon>Bacteroidaceae</taxon>
        <taxon>Bacteroidaceae incertae sedis</taxon>
        <taxon>Candidatus Gallibacteroides</taxon>
    </lineage>
</organism>
<dbReference type="PANTHER" id="PTHR11092">
    <property type="entry name" value="SUGAR NUCLEOTIDE EPIMERASE RELATED"/>
    <property type="match status" value="1"/>
</dbReference>
<dbReference type="Pfam" id="PF01370">
    <property type="entry name" value="Epimerase"/>
    <property type="match status" value="1"/>
</dbReference>
<dbReference type="Pfam" id="PF08338">
    <property type="entry name" value="DUF1731"/>
    <property type="match status" value="1"/>
</dbReference>
<dbReference type="Gene3D" id="3.40.50.720">
    <property type="entry name" value="NAD(P)-binding Rossmann-like Domain"/>
    <property type="match status" value="1"/>
</dbReference>
<proteinExistence type="inferred from homology"/>
<evidence type="ECO:0000256" key="1">
    <source>
        <dbReference type="ARBA" id="ARBA00009353"/>
    </source>
</evidence>
<evidence type="ECO:0000313" key="5">
    <source>
        <dbReference type="Proteomes" id="UP000824112"/>
    </source>
</evidence>
<comment type="similarity">
    <text evidence="1">Belongs to the NAD(P)-dependent epimerase/dehydratase family. SDR39U1 subfamily.</text>
</comment>
<comment type="caution">
    <text evidence="4">The sequence shown here is derived from an EMBL/GenBank/DDBJ whole genome shotgun (WGS) entry which is preliminary data.</text>
</comment>
<sequence>MKTSQHIAISGASGFVGTALGKHLTQCGHHIIPITREILQKKNSALEKVLSHCDTVINLAGAPINHRWSKSYKQQLYDSRILVTRKLIEATNHSSQVKTFISTSAVGYYPSGDCYDEFSGHKGNGFLSDLCQYWENEASKLSCEKRLAITRFGIVLAAQGGAFEQMIRTVPTGITTVIGNGKQPFSWIDIVDLCRAFEFILDSSQLSGTINLTSPQRLTQGEFMNIVGKHYRTFLTVHIPAFVFKLQMGEAASFLLNGQCVKPTRLLQSGFTFSSPDLESFLKRISMTNL</sequence>
<dbReference type="Proteomes" id="UP000824112">
    <property type="component" value="Unassembled WGS sequence"/>
</dbReference>
<protein>
    <submittedName>
        <fullName evidence="4">TIGR01777 family protein</fullName>
    </submittedName>
</protein>
<dbReference type="InterPro" id="IPR013549">
    <property type="entry name" value="DUF1731"/>
</dbReference>
<dbReference type="SUPFAM" id="SSF51735">
    <property type="entry name" value="NAD(P)-binding Rossmann-fold domains"/>
    <property type="match status" value="1"/>
</dbReference>
<dbReference type="InterPro" id="IPR010099">
    <property type="entry name" value="SDR39U1"/>
</dbReference>
<dbReference type="AlphaFoldDB" id="A0A9D1SDF2"/>
<feature type="domain" description="DUF1731" evidence="3">
    <location>
        <begin position="239"/>
        <end position="285"/>
    </location>
</feature>
<evidence type="ECO:0000259" key="2">
    <source>
        <dbReference type="Pfam" id="PF01370"/>
    </source>
</evidence>
<feature type="domain" description="NAD-dependent epimerase/dehydratase" evidence="2">
    <location>
        <begin position="7"/>
        <end position="205"/>
    </location>
</feature>
<dbReference type="InterPro" id="IPR001509">
    <property type="entry name" value="Epimerase_deHydtase"/>
</dbReference>
<gene>
    <name evidence="4" type="ORF">IAB03_09610</name>
</gene>
<dbReference type="PANTHER" id="PTHR11092:SF0">
    <property type="entry name" value="EPIMERASE FAMILY PROTEIN SDR39U1"/>
    <property type="match status" value="1"/>
</dbReference>